<dbReference type="PANTHER" id="PTHR35509">
    <property type="entry name" value="DOMAIN PROTEIN, PUTATIVE (DUF1995)-RELATED"/>
    <property type="match status" value="1"/>
</dbReference>
<dbReference type="AlphaFoldDB" id="A0A7S1ZHC1"/>
<protein>
    <recommendedName>
        <fullName evidence="1">DUF1995 domain-containing protein</fullName>
    </recommendedName>
</protein>
<dbReference type="PANTHER" id="PTHR35509:SF4">
    <property type="entry name" value="DUF1995 DOMAIN-CONTAINING PROTEIN"/>
    <property type="match status" value="1"/>
</dbReference>
<name>A0A7S1ZHC1_9STRA</name>
<evidence type="ECO:0000259" key="1">
    <source>
        <dbReference type="Pfam" id="PF09353"/>
    </source>
</evidence>
<reference evidence="2" key="1">
    <citation type="submission" date="2021-01" db="EMBL/GenBank/DDBJ databases">
        <authorList>
            <person name="Corre E."/>
            <person name="Pelletier E."/>
            <person name="Niang G."/>
            <person name="Scheremetjew M."/>
            <person name="Finn R."/>
            <person name="Kale V."/>
            <person name="Holt S."/>
            <person name="Cochrane G."/>
            <person name="Meng A."/>
            <person name="Brown T."/>
            <person name="Cohen L."/>
        </authorList>
    </citation>
    <scope>NUCLEOTIDE SEQUENCE</scope>
    <source>
        <strain evidence="2">Pop2</strain>
    </source>
</reference>
<dbReference type="Pfam" id="PF09353">
    <property type="entry name" value="DUF1995"/>
    <property type="match status" value="1"/>
</dbReference>
<gene>
    <name evidence="2" type="ORF">DBRI1063_LOCUS15585</name>
</gene>
<dbReference type="InterPro" id="IPR053021">
    <property type="entry name" value="Chloroplast_ADK"/>
</dbReference>
<proteinExistence type="predicted"/>
<feature type="domain" description="DUF1995" evidence="1">
    <location>
        <begin position="1"/>
        <end position="252"/>
    </location>
</feature>
<organism evidence="2">
    <name type="scientific">Ditylum brightwellii</name>
    <dbReference type="NCBI Taxonomy" id="49249"/>
    <lineage>
        <taxon>Eukaryota</taxon>
        <taxon>Sar</taxon>
        <taxon>Stramenopiles</taxon>
        <taxon>Ochrophyta</taxon>
        <taxon>Bacillariophyta</taxon>
        <taxon>Mediophyceae</taxon>
        <taxon>Lithodesmiophycidae</taxon>
        <taxon>Lithodesmiales</taxon>
        <taxon>Lithodesmiaceae</taxon>
        <taxon>Ditylum</taxon>
    </lineage>
</organism>
<dbReference type="EMBL" id="HBGN01024351">
    <property type="protein sequence ID" value="CAD9339047.1"/>
    <property type="molecule type" value="Transcribed_RNA"/>
</dbReference>
<evidence type="ECO:0000313" key="2">
    <source>
        <dbReference type="EMBL" id="CAD9339047.1"/>
    </source>
</evidence>
<accession>A0A7S1ZHC1</accession>
<dbReference type="InterPro" id="IPR018962">
    <property type="entry name" value="DUF1995"/>
</dbReference>
<sequence length="275" mass="30118">MVKQASNAMSDAYNVAEGEGESIKRQIIRLVLPRDPASGQLGQYFEDDAETDTQNLILVPPDETWQGGIMQLYRAVMPTCKEILRRFSKDTAGVPPKIVEDRSIDESGVDGIGLLLTESTTPSEDVCCFMQPSQETVNSIQSISDQAGDRLVMIVNPQWRNVDDALDSASRSGGLFGSVASFLGGKGGSLKRLDDMGFQNVYTIEGYVCKGGNVRLMKRFDSDWAAFAENDSATDYVFVGSSKTRPTYQDVDKMLEDKGIGLKYARDIGLAPKLE</sequence>